<dbReference type="Proteomes" id="UP000182983">
    <property type="component" value="Unassembled WGS sequence"/>
</dbReference>
<reference evidence="2" key="1">
    <citation type="submission" date="2016-10" db="EMBL/GenBank/DDBJ databases">
        <authorList>
            <person name="Varghese N."/>
            <person name="Submissions S."/>
        </authorList>
    </citation>
    <scope>NUCLEOTIDE SEQUENCE [LARGE SCALE GENOMIC DNA]</scope>
    <source>
        <strain evidence="2">DSM 13234</strain>
    </source>
</reference>
<dbReference type="RefSeq" id="WP_074768733.1">
    <property type="nucleotide sequence ID" value="NZ_FNWO01000009.1"/>
</dbReference>
<gene>
    <name evidence="1" type="ORF">SAMN04244559_02336</name>
</gene>
<evidence type="ECO:0000313" key="2">
    <source>
        <dbReference type="Proteomes" id="UP000182983"/>
    </source>
</evidence>
<dbReference type="AlphaFoldDB" id="A0A1H6I7C0"/>
<sequence>MNAPTAPEALCDPTCRDLMWKTVLELVLSGPLPLGRLVPEVEAAISDCGRHKSLSACLQEMARGEHIRMSCDGKRWTVSLGPAGRSTLLRLRETSAQTSARTGSGQA</sequence>
<name>A0A1H6I7C0_MAGFU</name>
<accession>A0A1H6I7C0</accession>
<keyword evidence="2" id="KW-1185">Reference proteome</keyword>
<dbReference type="EMBL" id="FNWO01000009">
    <property type="protein sequence ID" value="SEH44111.1"/>
    <property type="molecule type" value="Genomic_DNA"/>
</dbReference>
<proteinExistence type="predicted"/>
<evidence type="ECO:0000313" key="1">
    <source>
        <dbReference type="EMBL" id="SEH44111.1"/>
    </source>
</evidence>
<protein>
    <submittedName>
        <fullName evidence="1">Uncharacterized protein</fullName>
    </submittedName>
</protein>
<dbReference type="OrthoDB" id="165636at204441"/>
<organism evidence="1 2">
    <name type="scientific">Magnetospirillum fulvum</name>
    <name type="common">Rhodospirillum fulvum</name>
    <dbReference type="NCBI Taxonomy" id="1082"/>
    <lineage>
        <taxon>Bacteria</taxon>
        <taxon>Pseudomonadati</taxon>
        <taxon>Pseudomonadota</taxon>
        <taxon>Alphaproteobacteria</taxon>
        <taxon>Rhodospirillales</taxon>
        <taxon>Rhodospirillaceae</taxon>
        <taxon>Magnetospirillum</taxon>
    </lineage>
</organism>